<reference evidence="6" key="1">
    <citation type="submission" date="2022-03" db="EMBL/GenBank/DDBJ databases">
        <authorList>
            <person name="Alioto T."/>
            <person name="Alioto T."/>
            <person name="Gomez Garrido J."/>
        </authorList>
    </citation>
    <scope>NUCLEOTIDE SEQUENCE</scope>
</reference>
<keyword evidence="2" id="KW-0393">Immunoglobulin domain</keyword>
<keyword evidence="6" id="KW-0675">Receptor</keyword>
<evidence type="ECO:0000256" key="1">
    <source>
        <dbReference type="ARBA" id="ARBA00013064"/>
    </source>
</evidence>
<name>A0AAD1WVX2_PELCU</name>
<dbReference type="PROSITE" id="PS50835">
    <property type="entry name" value="IG_LIKE"/>
    <property type="match status" value="1"/>
</dbReference>
<feature type="domain" description="Ig-like" evidence="4">
    <location>
        <begin position="755"/>
        <end position="877"/>
    </location>
</feature>
<dbReference type="InterPro" id="IPR041201">
    <property type="entry name" value="PTPRJ_TM"/>
</dbReference>
<dbReference type="Gene3D" id="2.60.40.10">
    <property type="entry name" value="Immunoglobulins"/>
    <property type="match status" value="9"/>
</dbReference>
<dbReference type="PANTHER" id="PTHR46957:SF5">
    <property type="entry name" value="PROTEIN-TYROSINE-PHOSPHATASE"/>
    <property type="match status" value="1"/>
</dbReference>
<dbReference type="GO" id="GO:0043235">
    <property type="term" value="C:receptor complex"/>
    <property type="evidence" value="ECO:0007669"/>
    <property type="project" value="TreeGrafter"/>
</dbReference>
<dbReference type="AlphaFoldDB" id="A0AAD1WVX2"/>
<feature type="region of interest" description="Disordered" evidence="3">
    <location>
        <begin position="1"/>
        <end position="24"/>
    </location>
</feature>
<protein>
    <recommendedName>
        <fullName evidence="1">protein-tyrosine-phosphatase</fullName>
        <ecNumber evidence="1">3.1.3.48</ecNumber>
    </recommendedName>
</protein>
<dbReference type="Proteomes" id="UP001295444">
    <property type="component" value="Chromosome 12"/>
</dbReference>
<dbReference type="InterPro" id="IPR013783">
    <property type="entry name" value="Ig-like_fold"/>
</dbReference>
<feature type="domain" description="Fibronectin type-III" evidence="5">
    <location>
        <begin position="400"/>
        <end position="484"/>
    </location>
</feature>
<dbReference type="EC" id="3.1.3.48" evidence="1"/>
<dbReference type="SUPFAM" id="SSF49265">
    <property type="entry name" value="Fibronectin type III"/>
    <property type="match status" value="6"/>
</dbReference>
<dbReference type="PANTHER" id="PTHR46957">
    <property type="entry name" value="CYTOKINE RECEPTOR"/>
    <property type="match status" value="1"/>
</dbReference>
<feature type="domain" description="Fibronectin type-III" evidence="5">
    <location>
        <begin position="136"/>
        <end position="220"/>
    </location>
</feature>
<feature type="domain" description="Fibronectin type-III" evidence="5">
    <location>
        <begin position="787"/>
        <end position="871"/>
    </location>
</feature>
<evidence type="ECO:0000313" key="6">
    <source>
        <dbReference type="EMBL" id="CAH2325713.1"/>
    </source>
</evidence>
<feature type="domain" description="Fibronectin type-III" evidence="5">
    <location>
        <begin position="872"/>
        <end position="963"/>
    </location>
</feature>
<proteinExistence type="predicted"/>
<gene>
    <name evidence="6" type="ORF">PECUL_23A062646</name>
</gene>
<dbReference type="PROSITE" id="PS50853">
    <property type="entry name" value="FN3"/>
    <property type="match status" value="7"/>
</dbReference>
<feature type="domain" description="Fibronectin type-III" evidence="5">
    <location>
        <begin position="221"/>
        <end position="310"/>
    </location>
</feature>
<keyword evidence="7" id="KW-1185">Reference proteome</keyword>
<dbReference type="InterPro" id="IPR003961">
    <property type="entry name" value="FN3_dom"/>
</dbReference>
<accession>A0AAD1WVX2</accession>
<evidence type="ECO:0000313" key="7">
    <source>
        <dbReference type="Proteomes" id="UP001295444"/>
    </source>
</evidence>
<evidence type="ECO:0000259" key="5">
    <source>
        <dbReference type="PROSITE" id="PS50853"/>
    </source>
</evidence>
<dbReference type="InterPro" id="IPR050713">
    <property type="entry name" value="RTP_Phos/Ushers"/>
</dbReference>
<dbReference type="Pfam" id="PF00041">
    <property type="entry name" value="fn3"/>
    <property type="match status" value="6"/>
</dbReference>
<dbReference type="SMART" id="SM00060">
    <property type="entry name" value="FN3"/>
    <property type="match status" value="10"/>
</dbReference>
<organism evidence="6 7">
    <name type="scientific">Pelobates cultripes</name>
    <name type="common">Western spadefoot toad</name>
    <dbReference type="NCBI Taxonomy" id="61616"/>
    <lineage>
        <taxon>Eukaryota</taxon>
        <taxon>Metazoa</taxon>
        <taxon>Chordata</taxon>
        <taxon>Craniata</taxon>
        <taxon>Vertebrata</taxon>
        <taxon>Euteleostomi</taxon>
        <taxon>Amphibia</taxon>
        <taxon>Batrachia</taxon>
        <taxon>Anura</taxon>
        <taxon>Pelobatoidea</taxon>
        <taxon>Pelobatidae</taxon>
        <taxon>Pelobates</taxon>
    </lineage>
</organism>
<evidence type="ECO:0000259" key="4">
    <source>
        <dbReference type="PROSITE" id="PS50835"/>
    </source>
</evidence>
<sequence>MPPPPSTKPCPIHQNPGHPFTKTPAPFIKTPAPFIKTSEPHHQTLAPFINPLPPHQSPAPFIKTPAPNDRLSLQSERSEITVTACHCDQTLHIAVTDSRVTAWGAGYVPRPRSAQGKATGHVCQPICNRLTHVSSLAQNITVNNKNTTNSFSVNWTIPAGKVDNYTVTLNGDVNRTITTNSTQVHFTDLLPGRNYSITIQTISSNCSQSAAPVIEATYSASPGSLNFTNIRTDTISLSWGEPVNMANVTKTFKITYSNSLSSWTVSVNTLNATLQNLTSGTNYTITVVTVGAQQYQSSPVTSSIYTKPMPVKQLRNNGTTTVSVFLIWGQPDEYRSDYTYRVQTASPLSVVIDQRTASNQLNVTNLSPGVTYTFTVFTRAADNVTESQSVSYTTCTVLGLAQNITVNNKNTTNSLSVNWTIPAGKVDNYTVILSGDVNRTFTTNSTQVDFTELLPGRNYSITIQTVSSNCSQSAALVIEATYPASPGSLNFTNIGTNTISLSLGEPVNMANVTKTFKITYSNSLSSWTVSVNTLNATLQNLTSGTNYTITVVTVGARQYQSSPVTSSIYTKPMPVKQLRNNGTTTVSVFLIWGQPDEYRSDYTYRIPVPGELVFISGLSSSIYTMIDQRMASNQLNVTNLTPGVTYTFTTTVYIPGNMLNDSTQNFQFHLHKTDADNCLHSSSRSGLSSSIYTKPMPVKQLRNNGTTTVSVFLIWGQPDEYRSDYTYRVQTASPLSVVIDQRTASNQLNVTNLTPGVTYTFTVFTRAADNVTESQAVSYTTCTVSGLAQNIRVTNRNTTDSLSVNWTITAGKVDYYTVTLNGDVNRTITTNSTQVNFTDLLPGRNYSITIQTVSSNCSQSAVPVIEATYPASPSSLNFTNIRTNTISLSWGEPVNMANVTKTFKITYSNSSSSWTVTVNSLNVTLQNLTSGTNYTITVVTVGARQYQSSPVTISAFTNTTLPGSSKIGMNKMLLSWGEPVNVSNISKSFNLTYSNLTSRTNYTAAVVTVGARQYQSSPVTISAFTSVNWILTQPDGPPSSSQISFSFPEFENTNEPLKSYAVIVTTGGNVAGQVPNRGILNKTYNDFKNKKTNTYVTNIKETASRTLRSLKANSVTVIIGAGDKKYGYYNGPLEPSTSYWISVAGFTAIEFDNATGTILEDRSVAIFYPFSNEIKTSDNSSQNSSQLSDAIQTARLNHQKDENAAARANLPLPSLHVYVGDYNIS</sequence>
<dbReference type="InterPro" id="IPR007110">
    <property type="entry name" value="Ig-like_dom"/>
</dbReference>
<feature type="domain" description="Fibronectin type-III" evidence="5">
    <location>
        <begin position="694"/>
        <end position="786"/>
    </location>
</feature>
<evidence type="ECO:0000256" key="2">
    <source>
        <dbReference type="ARBA" id="ARBA00023319"/>
    </source>
</evidence>
<evidence type="ECO:0000256" key="3">
    <source>
        <dbReference type="SAM" id="MobiDB-lite"/>
    </source>
</evidence>
<dbReference type="CDD" id="cd00063">
    <property type="entry name" value="FN3"/>
    <property type="match status" value="8"/>
</dbReference>
<dbReference type="GO" id="GO:0004725">
    <property type="term" value="F:protein tyrosine phosphatase activity"/>
    <property type="evidence" value="ECO:0007669"/>
    <property type="project" value="UniProtKB-EC"/>
</dbReference>
<feature type="domain" description="Fibronectin type-III" evidence="5">
    <location>
        <begin position="485"/>
        <end position="574"/>
    </location>
</feature>
<dbReference type="EMBL" id="OW240923">
    <property type="protein sequence ID" value="CAH2325713.1"/>
    <property type="molecule type" value="Genomic_DNA"/>
</dbReference>
<dbReference type="Pfam" id="PF18861">
    <property type="entry name" value="PTP_tm"/>
    <property type="match status" value="1"/>
</dbReference>
<dbReference type="InterPro" id="IPR036116">
    <property type="entry name" value="FN3_sf"/>
</dbReference>